<protein>
    <submittedName>
        <fullName evidence="1">Uncharacterized protein</fullName>
    </submittedName>
</protein>
<sequence length="111" mass="12919">MKCSECGTTHALLLSSLVPYSQIPLTDQQKICRDFEEGKNSSLVCEVNPSVDENNVKSVLRNYRQHWREKLRSLRIPLSPLNDLIRSCFSNYSSHFMQIHQRANQLFLYTT</sequence>
<dbReference type="EMBL" id="VUMI01000125">
    <property type="protein sequence ID" value="MSS92105.1"/>
    <property type="molecule type" value="Genomic_DNA"/>
</dbReference>
<comment type="caution">
    <text evidence="1">The sequence shown here is derived from an EMBL/GenBank/DDBJ whole genome shotgun (WGS) entry which is preliminary data.</text>
</comment>
<proteinExistence type="predicted"/>
<organism evidence="1 2">
    <name type="scientific">Eisenbergiella porci</name>
    <dbReference type="NCBI Taxonomy" id="2652274"/>
    <lineage>
        <taxon>Bacteria</taxon>
        <taxon>Bacillati</taxon>
        <taxon>Bacillota</taxon>
        <taxon>Clostridia</taxon>
        <taxon>Lachnospirales</taxon>
        <taxon>Lachnospiraceae</taxon>
        <taxon>Eisenbergiella</taxon>
    </lineage>
</organism>
<name>A0A6N7WQL7_9FIRM</name>
<evidence type="ECO:0000313" key="1">
    <source>
        <dbReference type="EMBL" id="MSS92105.1"/>
    </source>
</evidence>
<accession>A0A6N7WQL7</accession>
<gene>
    <name evidence="1" type="ORF">FYJ45_29060</name>
</gene>
<reference evidence="1 2" key="1">
    <citation type="submission" date="2019-08" db="EMBL/GenBank/DDBJ databases">
        <title>In-depth cultivation of the pig gut microbiome towards novel bacterial diversity and tailored functional studies.</title>
        <authorList>
            <person name="Wylensek D."/>
            <person name="Hitch T.C.A."/>
            <person name="Clavel T."/>
        </authorList>
    </citation>
    <scope>NUCLEOTIDE SEQUENCE [LARGE SCALE GENOMIC DNA]</scope>
    <source>
        <strain evidence="1 2">WCA-389-WT-23B</strain>
    </source>
</reference>
<evidence type="ECO:0000313" key="2">
    <source>
        <dbReference type="Proteomes" id="UP000436047"/>
    </source>
</evidence>
<dbReference type="AlphaFoldDB" id="A0A6N7WQL7"/>
<keyword evidence="2" id="KW-1185">Reference proteome</keyword>
<dbReference type="Proteomes" id="UP000436047">
    <property type="component" value="Unassembled WGS sequence"/>
</dbReference>